<dbReference type="EMBL" id="LAZR01031884">
    <property type="protein sequence ID" value="KKL52460.1"/>
    <property type="molecule type" value="Genomic_DNA"/>
</dbReference>
<reference evidence="1" key="1">
    <citation type="journal article" date="2015" name="Nature">
        <title>Complex archaea that bridge the gap between prokaryotes and eukaryotes.</title>
        <authorList>
            <person name="Spang A."/>
            <person name="Saw J.H."/>
            <person name="Jorgensen S.L."/>
            <person name="Zaremba-Niedzwiedzka K."/>
            <person name="Martijn J."/>
            <person name="Lind A.E."/>
            <person name="van Eijk R."/>
            <person name="Schleper C."/>
            <person name="Guy L."/>
            <person name="Ettema T.J."/>
        </authorList>
    </citation>
    <scope>NUCLEOTIDE SEQUENCE</scope>
</reference>
<proteinExistence type="predicted"/>
<accession>A0A0F9F5E6</accession>
<gene>
    <name evidence="1" type="ORF">LCGC14_2285250</name>
</gene>
<comment type="caution">
    <text evidence="1">The sequence shown here is derived from an EMBL/GenBank/DDBJ whole genome shotgun (WGS) entry which is preliminary data.</text>
</comment>
<dbReference type="AlphaFoldDB" id="A0A0F9F5E6"/>
<evidence type="ECO:0000313" key="1">
    <source>
        <dbReference type="EMBL" id="KKL52460.1"/>
    </source>
</evidence>
<organism evidence="1">
    <name type="scientific">marine sediment metagenome</name>
    <dbReference type="NCBI Taxonomy" id="412755"/>
    <lineage>
        <taxon>unclassified sequences</taxon>
        <taxon>metagenomes</taxon>
        <taxon>ecological metagenomes</taxon>
    </lineage>
</organism>
<name>A0A0F9F5E6_9ZZZZ</name>
<protein>
    <submittedName>
        <fullName evidence="1">Uncharacterized protein</fullName>
    </submittedName>
</protein>
<sequence length="84" mass="10266">MSTDLDMVWVPWSREWCCIRCFDHYFFNMTLNEFIQIRGEDINISGRHLDYLAKKYKGSFLTKRFYDPKFLVKFILVNVENKSR</sequence>